<dbReference type="Proteomes" id="UP000287447">
    <property type="component" value="Unassembled WGS sequence"/>
</dbReference>
<evidence type="ECO:0000256" key="6">
    <source>
        <dbReference type="ARBA" id="ARBA00023136"/>
    </source>
</evidence>
<dbReference type="InterPro" id="IPR008910">
    <property type="entry name" value="MSC_TM_helix"/>
</dbReference>
<evidence type="ECO:0000313" key="10">
    <source>
        <dbReference type="EMBL" id="RVU33703.1"/>
    </source>
</evidence>
<feature type="transmembrane region" description="Helical" evidence="7">
    <location>
        <begin position="20"/>
        <end position="42"/>
    </location>
</feature>
<keyword evidence="6 7" id="KW-0472">Membrane</keyword>
<evidence type="ECO:0000259" key="8">
    <source>
        <dbReference type="Pfam" id="PF00924"/>
    </source>
</evidence>
<dbReference type="Pfam" id="PF05552">
    <property type="entry name" value="MS_channel_1st_1"/>
    <property type="match status" value="1"/>
</dbReference>
<dbReference type="SUPFAM" id="SSF50182">
    <property type="entry name" value="Sm-like ribonucleoproteins"/>
    <property type="match status" value="1"/>
</dbReference>
<dbReference type="GO" id="GO:0008381">
    <property type="term" value="F:mechanosensitive monoatomic ion channel activity"/>
    <property type="evidence" value="ECO:0007669"/>
    <property type="project" value="InterPro"/>
</dbReference>
<dbReference type="Pfam" id="PF00924">
    <property type="entry name" value="MS_channel_2nd"/>
    <property type="match status" value="1"/>
</dbReference>
<comment type="similarity">
    <text evidence="2 7">Belongs to the MscS (TC 1.A.23) family.</text>
</comment>
<dbReference type="SUPFAM" id="SSF82861">
    <property type="entry name" value="Mechanosensitive channel protein MscS (YggB), transmembrane region"/>
    <property type="match status" value="1"/>
</dbReference>
<dbReference type="EMBL" id="SADE01000004">
    <property type="protein sequence ID" value="RVU33703.1"/>
    <property type="molecule type" value="Genomic_DNA"/>
</dbReference>
<dbReference type="InterPro" id="IPR045275">
    <property type="entry name" value="MscS_archaea/bacteria_type"/>
</dbReference>
<dbReference type="Gene3D" id="2.30.30.60">
    <property type="match status" value="1"/>
</dbReference>
<keyword evidence="7" id="KW-0407">Ion channel</keyword>
<accession>A0A3S2Z4M6</accession>
<dbReference type="PANTHER" id="PTHR30221:SF1">
    <property type="entry name" value="SMALL-CONDUCTANCE MECHANOSENSITIVE CHANNEL"/>
    <property type="match status" value="1"/>
</dbReference>
<keyword evidence="7" id="KW-0406">Ion transport</keyword>
<dbReference type="InterPro" id="IPR049278">
    <property type="entry name" value="MS_channel_C"/>
</dbReference>
<sequence>MEENLETVTALIDTAIAFSVQYGFQILGALVVLLIGLKLAGFCGRKVSALCELRGIDVTLSRFIGNVVKILLVGVVIIVTLGNFGITIAPLIALAGASAFGATMALQGPLSNYGAGLSIILTRPFVVGNTINVQGVSGVVEEITLAQTVLLGEDGESITVPNKEVVGQVIVNSREKRVVQTKIQVSADQDPKRVIALIKDAVKTIPDLEGDPGPLVGIHDFAYGGIVIGIRFWVPSEKYFATRYAVNQVIYGALDEAGIKLTLPQGGSVALSSLSADDDTPGHQEPIA</sequence>
<dbReference type="RefSeq" id="WP_127767733.1">
    <property type="nucleotide sequence ID" value="NZ_SADE01000004.1"/>
</dbReference>
<comment type="caution">
    <text evidence="10">The sequence shown here is derived from an EMBL/GenBank/DDBJ whole genome shotgun (WGS) entry which is preliminary data.</text>
</comment>
<evidence type="ECO:0000259" key="9">
    <source>
        <dbReference type="Pfam" id="PF21082"/>
    </source>
</evidence>
<keyword evidence="3" id="KW-1003">Cell membrane</keyword>
<gene>
    <name evidence="10" type="ORF">EOI86_21370</name>
</gene>
<dbReference type="InterPro" id="IPR006685">
    <property type="entry name" value="MscS_channel_2nd"/>
</dbReference>
<comment type="function">
    <text evidence="7">Mechanosensitive channel that participates in the regulation of osmotic pressure changes within the cell, opening in response to stretch forces in the membrane lipid bilayer, without the need for other proteins. Contributes to normal resistance to hypoosmotic shock. Forms an ion channel of 1.0 nanosiemens conductance with a slight preference for anions.</text>
</comment>
<dbReference type="OrthoDB" id="9799209at2"/>
<protein>
    <recommendedName>
        <fullName evidence="7">Small-conductance mechanosensitive channel</fullName>
    </recommendedName>
</protein>
<dbReference type="AlphaFoldDB" id="A0A3S2Z4M6"/>
<comment type="subunit">
    <text evidence="7">Homoheptamer.</text>
</comment>
<feature type="transmembrane region" description="Helical" evidence="7">
    <location>
        <begin position="63"/>
        <end position="82"/>
    </location>
</feature>
<feature type="domain" description="Mechanosensitive ion channel MscS C-terminal" evidence="9">
    <location>
        <begin position="180"/>
        <end position="260"/>
    </location>
</feature>
<dbReference type="InterPro" id="IPR023408">
    <property type="entry name" value="MscS_beta-dom_sf"/>
</dbReference>
<dbReference type="InterPro" id="IPR010920">
    <property type="entry name" value="LSM_dom_sf"/>
</dbReference>
<keyword evidence="11" id="KW-1185">Reference proteome</keyword>
<comment type="subcellular location">
    <subcellularLocation>
        <location evidence="7">Cell inner membrane</location>
        <topology evidence="7">Multi-pass membrane protein</topology>
    </subcellularLocation>
    <subcellularLocation>
        <location evidence="1">Cell membrane</location>
        <topology evidence="1">Multi-pass membrane protein</topology>
    </subcellularLocation>
</comment>
<dbReference type="InterPro" id="IPR011066">
    <property type="entry name" value="MscS_channel_C_sf"/>
</dbReference>
<dbReference type="PANTHER" id="PTHR30221">
    <property type="entry name" value="SMALL-CONDUCTANCE MECHANOSENSITIVE CHANNEL"/>
    <property type="match status" value="1"/>
</dbReference>
<dbReference type="Gene3D" id="1.10.287.1260">
    <property type="match status" value="1"/>
</dbReference>
<dbReference type="Gene3D" id="3.30.70.100">
    <property type="match status" value="1"/>
</dbReference>
<organism evidence="10 11">
    <name type="scientific">Hwanghaeella grinnelliae</name>
    <dbReference type="NCBI Taxonomy" id="2500179"/>
    <lineage>
        <taxon>Bacteria</taxon>
        <taxon>Pseudomonadati</taxon>
        <taxon>Pseudomonadota</taxon>
        <taxon>Alphaproteobacteria</taxon>
        <taxon>Rhodospirillales</taxon>
        <taxon>Rhodospirillaceae</taxon>
        <taxon>Hwanghaeella</taxon>
    </lineage>
</organism>
<keyword evidence="7" id="KW-0997">Cell inner membrane</keyword>
<evidence type="ECO:0000256" key="2">
    <source>
        <dbReference type="ARBA" id="ARBA00008017"/>
    </source>
</evidence>
<reference evidence="11" key="1">
    <citation type="submission" date="2019-01" db="EMBL/GenBank/DDBJ databases">
        <title>Gri0909 isolated from a small marine red alga.</title>
        <authorList>
            <person name="Kim J."/>
            <person name="Jeong S.E."/>
            <person name="Jeon C.O."/>
        </authorList>
    </citation>
    <scope>NUCLEOTIDE SEQUENCE [LARGE SCALE GENOMIC DNA]</scope>
    <source>
        <strain evidence="11">Gri0909</strain>
    </source>
</reference>
<dbReference type="Pfam" id="PF21082">
    <property type="entry name" value="MS_channel_3rd"/>
    <property type="match status" value="1"/>
</dbReference>
<evidence type="ECO:0000313" key="11">
    <source>
        <dbReference type="Proteomes" id="UP000287447"/>
    </source>
</evidence>
<evidence type="ECO:0000256" key="5">
    <source>
        <dbReference type="ARBA" id="ARBA00022989"/>
    </source>
</evidence>
<feature type="domain" description="Mechanosensitive ion channel MscS" evidence="8">
    <location>
        <begin position="110"/>
        <end position="174"/>
    </location>
</feature>
<dbReference type="GO" id="GO:0005886">
    <property type="term" value="C:plasma membrane"/>
    <property type="evidence" value="ECO:0007669"/>
    <property type="project" value="UniProtKB-SubCell"/>
</dbReference>
<evidence type="ECO:0000256" key="7">
    <source>
        <dbReference type="RuleBase" id="RU369025"/>
    </source>
</evidence>
<keyword evidence="4 7" id="KW-0812">Transmembrane</keyword>
<dbReference type="SUPFAM" id="SSF82689">
    <property type="entry name" value="Mechanosensitive channel protein MscS (YggB), C-terminal domain"/>
    <property type="match status" value="1"/>
</dbReference>
<evidence type="ECO:0000256" key="3">
    <source>
        <dbReference type="ARBA" id="ARBA00022475"/>
    </source>
</evidence>
<dbReference type="InterPro" id="IPR011014">
    <property type="entry name" value="MscS_channel_TM-2"/>
</dbReference>
<comment type="caution">
    <text evidence="7">Lacks conserved residue(s) required for the propagation of feature annotation.</text>
</comment>
<keyword evidence="5 7" id="KW-1133">Transmembrane helix</keyword>
<evidence type="ECO:0000256" key="1">
    <source>
        <dbReference type="ARBA" id="ARBA00004651"/>
    </source>
</evidence>
<name>A0A3S2Z4M6_9PROT</name>
<proteinExistence type="inferred from homology"/>
<keyword evidence="7" id="KW-0813">Transport</keyword>
<evidence type="ECO:0000256" key="4">
    <source>
        <dbReference type="ARBA" id="ARBA00022692"/>
    </source>
</evidence>